<gene>
    <name evidence="2" type="ORF">Phou_018890</name>
</gene>
<dbReference type="AlphaFoldDB" id="A0A6V8K6F2"/>
<accession>A0A6V8K6F2</accession>
<dbReference type="SUPFAM" id="SSF140453">
    <property type="entry name" value="EsxAB dimer-like"/>
    <property type="match status" value="1"/>
</dbReference>
<dbReference type="EMBL" id="BLPF01000001">
    <property type="protein sequence ID" value="GFJ77709.1"/>
    <property type="molecule type" value="Genomic_DNA"/>
</dbReference>
<keyword evidence="3" id="KW-1185">Reference proteome</keyword>
<protein>
    <recommendedName>
        <fullName evidence="4">WXG100 family type VII secretion target</fullName>
    </recommendedName>
</protein>
<evidence type="ECO:0000313" key="2">
    <source>
        <dbReference type="EMBL" id="GFJ77709.1"/>
    </source>
</evidence>
<evidence type="ECO:0000313" key="3">
    <source>
        <dbReference type="Proteomes" id="UP000482800"/>
    </source>
</evidence>
<sequence length="187" mass="19360">MSWQHEGRSDRGVGINDGKTGTCRPPGWSEWTNGVTFGSRVISAWVSMRSKGRLPWAGGTTEERGESALTGTPGIGNVHATQAQLNQMATRCQDVRERLATGMAQLLDRVNDLGGSGMSGSANSALQGVSADLNNGLTKILNALDELSGKISNASTQFGVQDDDAASTIRNAAGATGDGAVISALRG</sequence>
<reference evidence="2 3" key="2">
    <citation type="submission" date="2020-03" db="EMBL/GenBank/DDBJ databases">
        <authorList>
            <person name="Ichikawa N."/>
            <person name="Kimura A."/>
            <person name="Kitahashi Y."/>
            <person name="Uohara A."/>
        </authorList>
    </citation>
    <scope>NUCLEOTIDE SEQUENCE [LARGE SCALE GENOMIC DNA]</scope>
    <source>
        <strain evidence="2 3">NBRC 108639</strain>
    </source>
</reference>
<dbReference type="Gene3D" id="1.10.287.1060">
    <property type="entry name" value="ESAT-6-like"/>
    <property type="match status" value="1"/>
</dbReference>
<dbReference type="Proteomes" id="UP000482800">
    <property type="component" value="Unassembled WGS sequence"/>
</dbReference>
<dbReference type="InterPro" id="IPR036689">
    <property type="entry name" value="ESAT-6-like_sf"/>
</dbReference>
<evidence type="ECO:0000256" key="1">
    <source>
        <dbReference type="SAM" id="MobiDB-lite"/>
    </source>
</evidence>
<feature type="region of interest" description="Disordered" evidence="1">
    <location>
        <begin position="1"/>
        <end position="27"/>
    </location>
</feature>
<dbReference type="Pfam" id="PF06013">
    <property type="entry name" value="WXG100"/>
    <property type="match status" value="1"/>
</dbReference>
<proteinExistence type="predicted"/>
<organism evidence="2 3">
    <name type="scientific">Phytohabitans houttuyneae</name>
    <dbReference type="NCBI Taxonomy" id="1076126"/>
    <lineage>
        <taxon>Bacteria</taxon>
        <taxon>Bacillati</taxon>
        <taxon>Actinomycetota</taxon>
        <taxon>Actinomycetes</taxon>
        <taxon>Micromonosporales</taxon>
        <taxon>Micromonosporaceae</taxon>
    </lineage>
</organism>
<comment type="caution">
    <text evidence="2">The sequence shown here is derived from an EMBL/GenBank/DDBJ whole genome shotgun (WGS) entry which is preliminary data.</text>
</comment>
<feature type="compositionally biased region" description="Basic and acidic residues" evidence="1">
    <location>
        <begin position="1"/>
        <end position="11"/>
    </location>
</feature>
<evidence type="ECO:0008006" key="4">
    <source>
        <dbReference type="Google" id="ProtNLM"/>
    </source>
</evidence>
<name>A0A6V8K6F2_9ACTN</name>
<reference evidence="2 3" key="1">
    <citation type="submission" date="2020-03" db="EMBL/GenBank/DDBJ databases">
        <title>Whole genome shotgun sequence of Phytohabitans houttuyneae NBRC 108639.</title>
        <authorList>
            <person name="Komaki H."/>
            <person name="Tamura T."/>
        </authorList>
    </citation>
    <scope>NUCLEOTIDE SEQUENCE [LARGE SCALE GENOMIC DNA]</scope>
    <source>
        <strain evidence="2 3">NBRC 108639</strain>
    </source>
</reference>
<dbReference type="InterPro" id="IPR010310">
    <property type="entry name" value="T7SS_ESAT-6-like"/>
</dbReference>